<proteinExistence type="predicted"/>
<evidence type="ECO:0000313" key="1">
    <source>
        <dbReference type="EMBL" id="QOX62256.1"/>
    </source>
</evidence>
<name>A0ACD1A797_9FIRM</name>
<protein>
    <submittedName>
        <fullName evidence="1">Acyl-CoA dehydrogenase</fullName>
    </submittedName>
</protein>
<accession>A0ACD1A797</accession>
<gene>
    <name evidence="1" type="ORF">FRZ06_02230</name>
</gene>
<reference evidence="1" key="1">
    <citation type="submission" date="2019-08" db="EMBL/GenBank/DDBJ databases">
        <title>Genome sequence of Clostridiales bacterium MT110.</title>
        <authorList>
            <person name="Cao J."/>
        </authorList>
    </citation>
    <scope>NUCLEOTIDE SEQUENCE</scope>
    <source>
        <strain evidence="1">MT110</strain>
    </source>
</reference>
<sequence>MNFHFTEEQRLLKEAFDDFVKQEIAPNAAKWDEEDYCPVELFPKIGELGILGIYVPEEYGGSGLGHVERVMALESIARHSPGVAMFVFTHQLGISAILDYGTEEQKKKYLPLLCSGEKIGGLATTEPGGGSDVAGQKTEAVLKDGKWHLNGRKCFITNSHVADYTILTAKTGVDDKGRGIFSAILVEKGTEGFAPGRKEHKLGLRGSVTGELILSGAVVPEENLIGTVGNGNAAALKVIGEVGRASMTAICVGILRGCLEESVKFANDRILYGKPISKLQAIQFHIAENRLDYEAANLLLYRAACLKDEGVPTTTEFGMAKHFGTEAASRAAKRTIELMGAYGVINEYPTGRFLRDAITSISSGGTSEIQRIIIAGDTLKKYGS</sequence>
<keyword evidence="2" id="KW-1185">Reference proteome</keyword>
<dbReference type="EMBL" id="CP042469">
    <property type="protein sequence ID" value="QOX62256.1"/>
    <property type="molecule type" value="Genomic_DNA"/>
</dbReference>
<evidence type="ECO:0000313" key="2">
    <source>
        <dbReference type="Proteomes" id="UP000594014"/>
    </source>
</evidence>
<organism evidence="1 2">
    <name type="scientific">Anoxybacterium hadale</name>
    <dbReference type="NCBI Taxonomy" id="3408580"/>
    <lineage>
        <taxon>Bacteria</taxon>
        <taxon>Bacillati</taxon>
        <taxon>Bacillota</taxon>
        <taxon>Clostridia</taxon>
        <taxon>Peptostreptococcales</taxon>
        <taxon>Anaerovoracaceae</taxon>
        <taxon>Anoxybacterium</taxon>
    </lineage>
</organism>
<dbReference type="Proteomes" id="UP000594014">
    <property type="component" value="Chromosome"/>
</dbReference>